<dbReference type="VEuPathDB" id="VectorBase:LOC119168512"/>
<evidence type="ECO:0000256" key="2">
    <source>
        <dbReference type="ARBA" id="ARBA00022679"/>
    </source>
</evidence>
<dbReference type="InterPro" id="IPR000863">
    <property type="entry name" value="Sulfotransferase_dom"/>
</dbReference>
<dbReference type="PANTHER" id="PTHR11783">
    <property type="entry name" value="SULFOTRANSFERASE SULT"/>
    <property type="match status" value="1"/>
</dbReference>
<comment type="caution">
    <text evidence="4">The sequence shown here is derived from an EMBL/GenBank/DDBJ whole genome shotgun (WGS) entry which is preliminary data.</text>
</comment>
<evidence type="ECO:0000313" key="4">
    <source>
        <dbReference type="EMBL" id="KAH8027738.1"/>
    </source>
</evidence>
<name>A0A9J6E0H2_RHIMP</name>
<dbReference type="Pfam" id="PF00685">
    <property type="entry name" value="Sulfotransfer_1"/>
    <property type="match status" value="2"/>
</dbReference>
<evidence type="ECO:0000256" key="1">
    <source>
        <dbReference type="ARBA" id="ARBA00005771"/>
    </source>
</evidence>
<organism evidence="4 5">
    <name type="scientific">Rhipicephalus microplus</name>
    <name type="common">Cattle tick</name>
    <name type="synonym">Boophilus microplus</name>
    <dbReference type="NCBI Taxonomy" id="6941"/>
    <lineage>
        <taxon>Eukaryota</taxon>
        <taxon>Metazoa</taxon>
        <taxon>Ecdysozoa</taxon>
        <taxon>Arthropoda</taxon>
        <taxon>Chelicerata</taxon>
        <taxon>Arachnida</taxon>
        <taxon>Acari</taxon>
        <taxon>Parasitiformes</taxon>
        <taxon>Ixodida</taxon>
        <taxon>Ixodoidea</taxon>
        <taxon>Ixodidae</taxon>
        <taxon>Rhipicephalinae</taxon>
        <taxon>Rhipicephalus</taxon>
        <taxon>Boophilus</taxon>
    </lineage>
</organism>
<dbReference type="SUPFAM" id="SSF52540">
    <property type="entry name" value="P-loop containing nucleoside triphosphate hydrolases"/>
    <property type="match status" value="2"/>
</dbReference>
<sequence>MDEESYHYVEGVWMHSFFQDDTIRSAVNYKHRDGDIFVVTYPKCGTHWMQFIVYNILTRAEPVSSLFEFRLKSPFMDLFGAAAVHNPLKNGPITTHLPFNVLRLADCAKYIYVARNPYDCAVSYCHFIKGITPKTVTNVSFEKFLSLYLKGKVIYGDYFDHLLPWYESRMADNIHFVTYERLKTDTSKKVLKIAEFLGEEHANALRNDKALLESVLNACSLEKMKVLFNDKPSERSKKLFKAALEKPEAVVTPKPGAEEEVQMHEGSAFVRKARLPERSSNMAFAMPALPCSWHSRIESLRTPGNDRLAQTELAACEQPLFPLRGDTLRPSRTLPGVRSNRGQLVYGDYFDHLLPWYQCREDENVLFLTYEEMKADTKGQVLKIADFLGREQHGAMLRRDETVLSQILDACSLDNMRIVYKYMPIDRTKRSPFLEEASYEQVTNATQDDDVEMHDSPGFIRKGIVGDWRNHFTQEQMRRTKEWIAKKTEGSDVMSLWKDCDMP</sequence>
<accession>A0A9J6E0H2</accession>
<dbReference type="EMBL" id="JABSTU010000006">
    <property type="protein sequence ID" value="KAH8027738.1"/>
    <property type="molecule type" value="Genomic_DNA"/>
</dbReference>
<keyword evidence="2" id="KW-0808">Transferase</keyword>
<dbReference type="GO" id="GO:0008146">
    <property type="term" value="F:sulfotransferase activity"/>
    <property type="evidence" value="ECO:0007669"/>
    <property type="project" value="InterPro"/>
</dbReference>
<feature type="domain" description="Sulfotransferase" evidence="3">
    <location>
        <begin position="340"/>
        <end position="491"/>
    </location>
</feature>
<reference evidence="4" key="2">
    <citation type="submission" date="2021-09" db="EMBL/GenBank/DDBJ databases">
        <authorList>
            <person name="Jia N."/>
            <person name="Wang J."/>
            <person name="Shi W."/>
            <person name="Du L."/>
            <person name="Sun Y."/>
            <person name="Zhan W."/>
            <person name="Jiang J."/>
            <person name="Wang Q."/>
            <person name="Zhang B."/>
            <person name="Ji P."/>
            <person name="Sakyi L.B."/>
            <person name="Cui X."/>
            <person name="Yuan T."/>
            <person name="Jiang B."/>
            <person name="Yang W."/>
            <person name="Lam T.T.-Y."/>
            <person name="Chang Q."/>
            <person name="Ding S."/>
            <person name="Wang X."/>
            <person name="Zhu J."/>
            <person name="Ruan X."/>
            <person name="Zhao L."/>
            <person name="Wei J."/>
            <person name="Que T."/>
            <person name="Du C."/>
            <person name="Cheng J."/>
            <person name="Dai P."/>
            <person name="Han X."/>
            <person name="Huang E."/>
            <person name="Gao Y."/>
            <person name="Liu J."/>
            <person name="Shao H."/>
            <person name="Ye R."/>
            <person name="Li L."/>
            <person name="Wei W."/>
            <person name="Wang X."/>
            <person name="Wang C."/>
            <person name="Huo Q."/>
            <person name="Li W."/>
            <person name="Guo W."/>
            <person name="Chen H."/>
            <person name="Chen S."/>
            <person name="Zhou L."/>
            <person name="Zhou L."/>
            <person name="Ni X."/>
            <person name="Tian J."/>
            <person name="Zhou Y."/>
            <person name="Sheng Y."/>
            <person name="Liu T."/>
            <person name="Pan Y."/>
            <person name="Xia L."/>
            <person name="Li J."/>
            <person name="Zhao F."/>
            <person name="Cao W."/>
        </authorList>
    </citation>
    <scope>NUCLEOTIDE SEQUENCE</scope>
    <source>
        <strain evidence="4">Rmic-2018</strain>
        <tissue evidence="4">Larvae</tissue>
    </source>
</reference>
<protein>
    <recommendedName>
        <fullName evidence="3">Sulfotransferase domain-containing protein</fullName>
    </recommendedName>
</protein>
<dbReference type="AlphaFoldDB" id="A0A9J6E0H2"/>
<comment type="similarity">
    <text evidence="1">Belongs to the sulfotransferase 1 family.</text>
</comment>
<keyword evidence="5" id="KW-1185">Reference proteome</keyword>
<feature type="domain" description="Sulfotransferase" evidence="3">
    <location>
        <begin position="33"/>
        <end position="227"/>
    </location>
</feature>
<gene>
    <name evidence="4" type="ORF">HPB51_007660</name>
</gene>
<proteinExistence type="inferred from homology"/>
<evidence type="ECO:0000259" key="3">
    <source>
        <dbReference type="Pfam" id="PF00685"/>
    </source>
</evidence>
<reference evidence="4" key="1">
    <citation type="journal article" date="2020" name="Cell">
        <title>Large-Scale Comparative Analyses of Tick Genomes Elucidate Their Genetic Diversity and Vector Capacities.</title>
        <authorList>
            <consortium name="Tick Genome and Microbiome Consortium (TIGMIC)"/>
            <person name="Jia N."/>
            <person name="Wang J."/>
            <person name="Shi W."/>
            <person name="Du L."/>
            <person name="Sun Y."/>
            <person name="Zhan W."/>
            <person name="Jiang J.F."/>
            <person name="Wang Q."/>
            <person name="Zhang B."/>
            <person name="Ji P."/>
            <person name="Bell-Sakyi L."/>
            <person name="Cui X.M."/>
            <person name="Yuan T.T."/>
            <person name="Jiang B.G."/>
            <person name="Yang W.F."/>
            <person name="Lam T.T."/>
            <person name="Chang Q.C."/>
            <person name="Ding S.J."/>
            <person name="Wang X.J."/>
            <person name="Zhu J.G."/>
            <person name="Ruan X.D."/>
            <person name="Zhao L."/>
            <person name="Wei J.T."/>
            <person name="Ye R.Z."/>
            <person name="Que T.C."/>
            <person name="Du C.H."/>
            <person name="Zhou Y.H."/>
            <person name="Cheng J.X."/>
            <person name="Dai P.F."/>
            <person name="Guo W.B."/>
            <person name="Han X.H."/>
            <person name="Huang E.J."/>
            <person name="Li L.F."/>
            <person name="Wei W."/>
            <person name="Gao Y.C."/>
            <person name="Liu J.Z."/>
            <person name="Shao H.Z."/>
            <person name="Wang X."/>
            <person name="Wang C.C."/>
            <person name="Yang T.C."/>
            <person name="Huo Q.B."/>
            <person name="Li W."/>
            <person name="Chen H.Y."/>
            <person name="Chen S.E."/>
            <person name="Zhou L.G."/>
            <person name="Ni X.B."/>
            <person name="Tian J.H."/>
            <person name="Sheng Y."/>
            <person name="Liu T."/>
            <person name="Pan Y.S."/>
            <person name="Xia L.Y."/>
            <person name="Li J."/>
            <person name="Zhao F."/>
            <person name="Cao W.C."/>
        </authorList>
    </citation>
    <scope>NUCLEOTIDE SEQUENCE</scope>
    <source>
        <strain evidence="4">Rmic-2018</strain>
    </source>
</reference>
<dbReference type="Proteomes" id="UP000821866">
    <property type="component" value="Chromosome 4"/>
</dbReference>
<dbReference type="VEuPathDB" id="VectorBase:LOC119168054"/>
<dbReference type="Gene3D" id="3.40.50.300">
    <property type="entry name" value="P-loop containing nucleotide triphosphate hydrolases"/>
    <property type="match status" value="2"/>
</dbReference>
<evidence type="ECO:0000313" key="5">
    <source>
        <dbReference type="Proteomes" id="UP000821866"/>
    </source>
</evidence>
<dbReference type="InterPro" id="IPR027417">
    <property type="entry name" value="P-loop_NTPase"/>
</dbReference>